<dbReference type="Pfam" id="PF01915">
    <property type="entry name" value="Glyco_hydro_3_C"/>
    <property type="match status" value="1"/>
</dbReference>
<keyword evidence="5" id="KW-0378">Hydrolase</keyword>
<proteinExistence type="inferred from homology"/>
<evidence type="ECO:0000256" key="3">
    <source>
        <dbReference type="ARBA" id="ARBA00012744"/>
    </source>
</evidence>
<comment type="caution">
    <text evidence="10">The sequence shown here is derived from an EMBL/GenBank/DDBJ whole genome shotgun (WGS) entry which is preliminary data.</text>
</comment>
<feature type="domain" description="Glycoside hydrolase family 3 N-terminal" evidence="8">
    <location>
        <begin position="138"/>
        <end position="475"/>
    </location>
</feature>
<keyword evidence="11" id="KW-1185">Reference proteome</keyword>
<dbReference type="Proteomes" id="UP000634139">
    <property type="component" value="Unassembled WGS sequence"/>
</dbReference>
<gene>
    <name evidence="10" type="ORF">GCM10011617_04150</name>
</gene>
<dbReference type="InterPro" id="IPR001764">
    <property type="entry name" value="Glyco_hydro_3_N"/>
</dbReference>
<protein>
    <recommendedName>
        <fullName evidence="3">beta-glucosidase</fullName>
        <ecNumber evidence="3">3.2.1.21</ecNumber>
    </recommendedName>
</protein>
<dbReference type="Pfam" id="PF00933">
    <property type="entry name" value="Glyco_hydro_3"/>
    <property type="match status" value="1"/>
</dbReference>
<dbReference type="InterPro" id="IPR017853">
    <property type="entry name" value="GH"/>
</dbReference>
<organism evidence="10 11">
    <name type="scientific">Novosphingobium arvoryzae</name>
    <dbReference type="NCBI Taxonomy" id="1256514"/>
    <lineage>
        <taxon>Bacteria</taxon>
        <taxon>Pseudomonadati</taxon>
        <taxon>Pseudomonadota</taxon>
        <taxon>Alphaproteobacteria</taxon>
        <taxon>Sphingomonadales</taxon>
        <taxon>Sphingomonadaceae</taxon>
        <taxon>Novosphingobium</taxon>
    </lineage>
</organism>
<dbReference type="InterPro" id="IPR036962">
    <property type="entry name" value="Glyco_hydro_3_N_sf"/>
</dbReference>
<dbReference type="InterPro" id="IPR002772">
    <property type="entry name" value="Glyco_hydro_3_C"/>
</dbReference>
<feature type="domain" description="Glycoside hydrolase family 3 C-terminal" evidence="9">
    <location>
        <begin position="514"/>
        <end position="771"/>
    </location>
</feature>
<reference evidence="10" key="1">
    <citation type="journal article" date="2014" name="Int. J. Syst. Evol. Microbiol.">
        <title>Complete genome sequence of Corynebacterium casei LMG S-19264T (=DSM 44701T), isolated from a smear-ripened cheese.</title>
        <authorList>
            <consortium name="US DOE Joint Genome Institute (JGI-PGF)"/>
            <person name="Walter F."/>
            <person name="Albersmeier A."/>
            <person name="Kalinowski J."/>
            <person name="Ruckert C."/>
        </authorList>
    </citation>
    <scope>NUCLEOTIDE SEQUENCE</scope>
    <source>
        <strain evidence="10">KCTC 32422</strain>
    </source>
</reference>
<dbReference type="Gene3D" id="3.40.50.1700">
    <property type="entry name" value="Glycoside hydrolase family 3 C-terminal domain"/>
    <property type="match status" value="1"/>
</dbReference>
<dbReference type="PANTHER" id="PTHR30620">
    <property type="entry name" value="PERIPLASMIC BETA-GLUCOSIDASE-RELATED"/>
    <property type="match status" value="1"/>
</dbReference>
<keyword evidence="4 7" id="KW-0732">Signal</keyword>
<evidence type="ECO:0000313" key="10">
    <source>
        <dbReference type="EMBL" id="GGZ88446.1"/>
    </source>
</evidence>
<comment type="similarity">
    <text evidence="2">Belongs to the glycosyl hydrolase 3 family.</text>
</comment>
<evidence type="ECO:0000256" key="6">
    <source>
        <dbReference type="ARBA" id="ARBA00023295"/>
    </source>
</evidence>
<evidence type="ECO:0000256" key="4">
    <source>
        <dbReference type="ARBA" id="ARBA00022729"/>
    </source>
</evidence>
<dbReference type="GO" id="GO:0009251">
    <property type="term" value="P:glucan catabolic process"/>
    <property type="evidence" value="ECO:0007669"/>
    <property type="project" value="TreeGrafter"/>
</dbReference>
<evidence type="ECO:0000256" key="5">
    <source>
        <dbReference type="ARBA" id="ARBA00022801"/>
    </source>
</evidence>
<feature type="chain" id="PRO_5037219722" description="beta-glucosidase" evidence="7">
    <location>
        <begin position="24"/>
        <end position="778"/>
    </location>
</feature>
<evidence type="ECO:0000256" key="1">
    <source>
        <dbReference type="ARBA" id="ARBA00000448"/>
    </source>
</evidence>
<dbReference type="AlphaFoldDB" id="A0A918R6H5"/>
<reference evidence="10" key="2">
    <citation type="submission" date="2020-09" db="EMBL/GenBank/DDBJ databases">
        <authorList>
            <person name="Sun Q."/>
            <person name="Kim S."/>
        </authorList>
    </citation>
    <scope>NUCLEOTIDE SEQUENCE</scope>
    <source>
        <strain evidence="10">KCTC 32422</strain>
    </source>
</reference>
<comment type="catalytic activity">
    <reaction evidence="1">
        <text>Hydrolysis of terminal, non-reducing beta-D-glucosyl residues with release of beta-D-glucose.</text>
        <dbReference type="EC" id="3.2.1.21"/>
    </reaction>
</comment>
<evidence type="ECO:0000256" key="2">
    <source>
        <dbReference type="ARBA" id="ARBA00005336"/>
    </source>
</evidence>
<evidence type="ECO:0000313" key="11">
    <source>
        <dbReference type="Proteomes" id="UP000634139"/>
    </source>
</evidence>
<dbReference type="PANTHER" id="PTHR30620:SF16">
    <property type="entry name" value="LYSOSOMAL BETA GLUCOSIDASE"/>
    <property type="match status" value="1"/>
</dbReference>
<dbReference type="EC" id="3.2.1.21" evidence="3"/>
<feature type="signal peptide" evidence="7">
    <location>
        <begin position="1"/>
        <end position="23"/>
    </location>
</feature>
<keyword evidence="6" id="KW-0326">Glycosidase</keyword>
<dbReference type="InterPro" id="IPR051915">
    <property type="entry name" value="Cellulose_Degrad_GH3"/>
</dbReference>
<dbReference type="RefSeq" id="WP_189538739.1">
    <property type="nucleotide sequence ID" value="NZ_BMZD01000001.1"/>
</dbReference>
<dbReference type="EMBL" id="BMZD01000001">
    <property type="protein sequence ID" value="GGZ88446.1"/>
    <property type="molecule type" value="Genomic_DNA"/>
</dbReference>
<evidence type="ECO:0000259" key="9">
    <source>
        <dbReference type="Pfam" id="PF01915"/>
    </source>
</evidence>
<evidence type="ECO:0000256" key="7">
    <source>
        <dbReference type="SAM" id="SignalP"/>
    </source>
</evidence>
<dbReference type="InterPro" id="IPR036881">
    <property type="entry name" value="Glyco_hydro_3_C_sf"/>
</dbReference>
<dbReference type="SUPFAM" id="SSF52279">
    <property type="entry name" value="Beta-D-glucan exohydrolase, C-terminal domain"/>
    <property type="match status" value="1"/>
</dbReference>
<dbReference type="GO" id="GO:0008422">
    <property type="term" value="F:beta-glucosidase activity"/>
    <property type="evidence" value="ECO:0007669"/>
    <property type="project" value="UniProtKB-EC"/>
</dbReference>
<sequence>MRRPLALFLAVSALPLLANTAPAQPEIAARSKPVLQLGALRFKDLNANGQLDPYEDWRLPAKARATDLVQRMTLAEKAGMMLIATNNPDCGGGISDLGRDLIDTQKMTRFILRAKVVGEAPDCSVKLTGFALRGGYPQTPLQMAGFTNAVQERLEGGRLGIPALFKDNARNHVETNPMFGIAAGAGAFTEFPKEAGLAAAVLGAGAPVDARGTIPARLRGDMGLIRDFTGVMGREWRAIGLRGMYGYMADLGTEPRWARFHETFTEDADLMSGIIGTLVGGLQGPVRADGTSLSPASSVALTIKHFPGGGPQEMGWDPHYTFGKNQLYTHPGGKYGFGYHLKPFRTAIAGGVSSIMPYYGVPIGVTYQGVKYEENGMAFSRQIVTDLLRGKLGFKGNVNSDSGVIEQRGWGLESYRINPETGRPYDPADRTAIAIRSGTDVLSEFARNQTIIDLVGSGRLGEREHIDPAVVRLLTEQFQLGLFENPYVDAAAAPAAIGRAEDRELGLAAQRRSIVLLQNRNGLLPLKPGARVYVMGFDPAAARNAGLQVVDGNTATRTPVPAGTDAVLIKVQVSNAGARAYSSRGAELGGRAVGPEFPLIDPRTGQRQATWGAQDPCVYEADKPQQAETADGCLDSGLIFGGAFPWEANMLALSDMAKAQSWTMTPSLSEIQAAMREIGDPGRVVISIYFRNPYILDEASQVRQAGALIATFGVSDRAQFDVLTGAARPQGRLPFALPANRAAVLKQHPDAPGYAEVRGGVLYPYGFGLGYPGAAQGR</sequence>
<dbReference type="SUPFAM" id="SSF51445">
    <property type="entry name" value="(Trans)glycosidases"/>
    <property type="match status" value="1"/>
</dbReference>
<name>A0A918R6H5_9SPHN</name>
<accession>A0A918R6H5</accession>
<evidence type="ECO:0000259" key="8">
    <source>
        <dbReference type="Pfam" id="PF00933"/>
    </source>
</evidence>
<dbReference type="Gene3D" id="3.20.20.300">
    <property type="entry name" value="Glycoside hydrolase, family 3, N-terminal domain"/>
    <property type="match status" value="1"/>
</dbReference>